<accession>A0ABD2NTE5</accession>
<evidence type="ECO:0000313" key="2">
    <source>
        <dbReference type="EMBL" id="KAL3281843.1"/>
    </source>
</evidence>
<evidence type="ECO:0000313" key="3">
    <source>
        <dbReference type="Proteomes" id="UP001516400"/>
    </source>
</evidence>
<dbReference type="EMBL" id="JABFTP020000144">
    <property type="protein sequence ID" value="KAL3281843.1"/>
    <property type="molecule type" value="Genomic_DNA"/>
</dbReference>
<dbReference type="AlphaFoldDB" id="A0ABD2NTE5"/>
<keyword evidence="3" id="KW-1185">Reference proteome</keyword>
<feature type="compositionally biased region" description="Polar residues" evidence="1">
    <location>
        <begin position="98"/>
        <end position="108"/>
    </location>
</feature>
<comment type="caution">
    <text evidence="2">The sequence shown here is derived from an EMBL/GenBank/DDBJ whole genome shotgun (WGS) entry which is preliminary data.</text>
</comment>
<proteinExistence type="predicted"/>
<protein>
    <submittedName>
        <fullName evidence="2">Uncharacterized protein</fullName>
    </submittedName>
</protein>
<gene>
    <name evidence="2" type="ORF">HHI36_005046</name>
</gene>
<dbReference type="Proteomes" id="UP001516400">
    <property type="component" value="Unassembled WGS sequence"/>
</dbReference>
<feature type="region of interest" description="Disordered" evidence="1">
    <location>
        <begin position="91"/>
        <end position="110"/>
    </location>
</feature>
<evidence type="ECO:0000256" key="1">
    <source>
        <dbReference type="SAM" id="MobiDB-lite"/>
    </source>
</evidence>
<sequence>MSAFNKARVYPFNSNTISEEDFMPSYLTDHPVTQSQTQTQELLAPETNETNTELQSSGPEIRAPSVNVEVEVETSELLSSPGTVLVTLGPLNNKHNQKSNFEMPSTSKDNAELVRSLPKVGPRKQLDEGQSGMVLFRQTLPKKLRFL</sequence>
<reference evidence="2 3" key="1">
    <citation type="journal article" date="2021" name="BMC Biol.">
        <title>Horizontally acquired antibacterial genes associated with adaptive radiation of ladybird beetles.</title>
        <authorList>
            <person name="Li H.S."/>
            <person name="Tang X.F."/>
            <person name="Huang Y.H."/>
            <person name="Xu Z.Y."/>
            <person name="Chen M.L."/>
            <person name="Du X.Y."/>
            <person name="Qiu B.Y."/>
            <person name="Chen P.T."/>
            <person name="Zhang W."/>
            <person name="Slipinski A."/>
            <person name="Escalona H.E."/>
            <person name="Waterhouse R.M."/>
            <person name="Zwick A."/>
            <person name="Pang H."/>
        </authorList>
    </citation>
    <scope>NUCLEOTIDE SEQUENCE [LARGE SCALE GENOMIC DNA]</scope>
    <source>
        <strain evidence="2">SYSU2018</strain>
    </source>
</reference>
<organism evidence="2 3">
    <name type="scientific">Cryptolaemus montrouzieri</name>
    <dbReference type="NCBI Taxonomy" id="559131"/>
    <lineage>
        <taxon>Eukaryota</taxon>
        <taxon>Metazoa</taxon>
        <taxon>Ecdysozoa</taxon>
        <taxon>Arthropoda</taxon>
        <taxon>Hexapoda</taxon>
        <taxon>Insecta</taxon>
        <taxon>Pterygota</taxon>
        <taxon>Neoptera</taxon>
        <taxon>Endopterygota</taxon>
        <taxon>Coleoptera</taxon>
        <taxon>Polyphaga</taxon>
        <taxon>Cucujiformia</taxon>
        <taxon>Coccinelloidea</taxon>
        <taxon>Coccinellidae</taxon>
        <taxon>Scymninae</taxon>
        <taxon>Scymnini</taxon>
        <taxon>Cryptolaemus</taxon>
    </lineage>
</organism>
<feature type="compositionally biased region" description="Polar residues" evidence="1">
    <location>
        <begin position="45"/>
        <end position="58"/>
    </location>
</feature>
<feature type="region of interest" description="Disordered" evidence="1">
    <location>
        <begin position="45"/>
        <end position="65"/>
    </location>
</feature>
<name>A0ABD2NTE5_9CUCU</name>